<feature type="region of interest" description="Disordered" evidence="1">
    <location>
        <begin position="1"/>
        <end position="30"/>
    </location>
</feature>
<dbReference type="PANTHER" id="PTHR35179">
    <property type="entry name" value="PROTEIN CBG02620"/>
    <property type="match status" value="1"/>
</dbReference>
<accession>A0A4R0RNL8</accession>
<reference evidence="2 3" key="1">
    <citation type="submission" date="2018-11" db="EMBL/GenBank/DDBJ databases">
        <title>Genome assembly of Steccherinum ochraceum LE-BIN_3174, the white-rot fungus of the Steccherinaceae family (The Residual Polyporoid clade, Polyporales, Basidiomycota).</title>
        <authorList>
            <person name="Fedorova T.V."/>
            <person name="Glazunova O.A."/>
            <person name="Landesman E.O."/>
            <person name="Moiseenko K.V."/>
            <person name="Psurtseva N.V."/>
            <person name="Savinova O.S."/>
            <person name="Shakhova N.V."/>
            <person name="Tyazhelova T.V."/>
            <person name="Vasina D.V."/>
        </authorList>
    </citation>
    <scope>NUCLEOTIDE SEQUENCE [LARGE SCALE GENOMIC DNA]</scope>
    <source>
        <strain evidence="2 3">LE-BIN_3174</strain>
    </source>
</reference>
<comment type="caution">
    <text evidence="2">The sequence shown here is derived from an EMBL/GenBank/DDBJ whole genome shotgun (WGS) entry which is preliminary data.</text>
</comment>
<dbReference type="OrthoDB" id="420564at2759"/>
<feature type="compositionally biased region" description="Polar residues" evidence="1">
    <location>
        <begin position="14"/>
        <end position="26"/>
    </location>
</feature>
<proteinExistence type="predicted"/>
<dbReference type="STRING" id="92696.A0A4R0RNL8"/>
<evidence type="ECO:0000313" key="2">
    <source>
        <dbReference type="EMBL" id="TCD66859.1"/>
    </source>
</evidence>
<keyword evidence="3" id="KW-1185">Reference proteome</keyword>
<evidence type="ECO:0000256" key="1">
    <source>
        <dbReference type="SAM" id="MobiDB-lite"/>
    </source>
</evidence>
<feature type="compositionally biased region" description="Acidic residues" evidence="1">
    <location>
        <begin position="405"/>
        <end position="425"/>
    </location>
</feature>
<feature type="region of interest" description="Disordered" evidence="1">
    <location>
        <begin position="397"/>
        <end position="430"/>
    </location>
</feature>
<feature type="compositionally biased region" description="Basic residues" evidence="1">
    <location>
        <begin position="1"/>
        <end position="11"/>
    </location>
</feature>
<dbReference type="EMBL" id="RWJN01000119">
    <property type="protein sequence ID" value="TCD66859.1"/>
    <property type="molecule type" value="Genomic_DNA"/>
</dbReference>
<organism evidence="2 3">
    <name type="scientific">Steccherinum ochraceum</name>
    <dbReference type="NCBI Taxonomy" id="92696"/>
    <lineage>
        <taxon>Eukaryota</taxon>
        <taxon>Fungi</taxon>
        <taxon>Dikarya</taxon>
        <taxon>Basidiomycota</taxon>
        <taxon>Agaricomycotina</taxon>
        <taxon>Agaricomycetes</taxon>
        <taxon>Polyporales</taxon>
        <taxon>Steccherinaceae</taxon>
        <taxon>Steccherinum</taxon>
    </lineage>
</organism>
<sequence length="518" mass="57363">MSSYSSHRRGSRNPFASRTPFPTTDLPSDRNLKAGLKSTALKTLSRPATTSTVASTAPLQLKNVAYIGSYNWTGADKPTIIVPGAPREWVGRSTPFRVQADTGTQFVDQHGYRIEKTPLLSLFRAVDALASDGQVAHLEWPMFDFVTDRNNLRKLMRWLNGADDAEIKDFRIDLQLGGKRTVLMNRWEKRFKEDMSGLTFGFNFEKATTKLVQGCEGSTGHHRIVRYDMDGMSFVVRFAVDACSPRPEPKATTSTLEAARTSSSLDDISDLLSGLKVSPEFTQATSTATAASTPATTPDIVIVHGGYQVPQGSIMELTTRSERNAQNMEWNEYYPQLFLSQTAQHVLGVHQKELSMSTLFSGPAILHDVTVPRRGGYKAPSRNAALRLTLDVAFDAKDIDRGPPDTDETDDAEEEEDVTDSDTTSDPDLTRRFKLGSNDLVLSDANGKLSCDSLTAMLRVRKQAGIPLRKLGVYHSFGLQKQERLRWQSYVGELDIRLQAENDGDVARTVVPSETFIS</sequence>
<dbReference type="Proteomes" id="UP000292702">
    <property type="component" value="Unassembled WGS sequence"/>
</dbReference>
<dbReference type="PANTHER" id="PTHR35179:SF2">
    <property type="entry name" value="START DOMAIN-CONTAINING PROTEIN"/>
    <property type="match status" value="1"/>
</dbReference>
<gene>
    <name evidence="2" type="ORF">EIP91_000813</name>
</gene>
<evidence type="ECO:0000313" key="3">
    <source>
        <dbReference type="Proteomes" id="UP000292702"/>
    </source>
</evidence>
<dbReference type="AlphaFoldDB" id="A0A4R0RNL8"/>
<name>A0A4R0RNL8_9APHY</name>
<protein>
    <submittedName>
        <fullName evidence="2">Uncharacterized protein</fullName>
    </submittedName>
</protein>